<keyword evidence="1" id="KW-0245">EGF-like domain</keyword>
<keyword evidence="8" id="KW-1185">Reference proteome</keyword>
<dbReference type="Pfam" id="PF00058">
    <property type="entry name" value="Ldl_recept_b"/>
    <property type="match status" value="3"/>
</dbReference>
<dbReference type="PANTHER" id="PTHR46513">
    <property type="entry name" value="VITELLOGENIN RECEPTOR-LIKE PROTEIN-RELATED-RELATED"/>
    <property type="match status" value="1"/>
</dbReference>
<gene>
    <name evidence="7" type="ORF">BSL78_15072</name>
</gene>
<protein>
    <submittedName>
        <fullName evidence="7">Putative low-density lipoprotein receptor-related protein 5</fullName>
    </submittedName>
</protein>
<feature type="repeat" description="LDL-receptor class B" evidence="6">
    <location>
        <begin position="143"/>
        <end position="186"/>
    </location>
</feature>
<keyword evidence="2" id="KW-0732">Signal</keyword>
<keyword evidence="4" id="KW-1015">Disulfide bond</keyword>
<evidence type="ECO:0000256" key="5">
    <source>
        <dbReference type="ARBA" id="ARBA00023180"/>
    </source>
</evidence>
<comment type="caution">
    <text evidence="7">The sequence shown here is derived from an EMBL/GenBank/DDBJ whole genome shotgun (WGS) entry which is preliminary data.</text>
</comment>
<keyword evidence="7" id="KW-0675">Receptor</keyword>
<evidence type="ECO:0000256" key="4">
    <source>
        <dbReference type="ARBA" id="ARBA00023157"/>
    </source>
</evidence>
<dbReference type="InterPro" id="IPR000033">
    <property type="entry name" value="LDLR_classB_rpt"/>
</dbReference>
<keyword evidence="5" id="KW-0325">Glycoprotein</keyword>
<name>A0A2G8KJC3_STIJA</name>
<evidence type="ECO:0000313" key="7">
    <source>
        <dbReference type="EMBL" id="PIK48060.1"/>
    </source>
</evidence>
<dbReference type="FunFam" id="2.120.10.30:FF:000241">
    <property type="entry name" value="Low-density lipoprotein receptor-related protein 6"/>
    <property type="match status" value="1"/>
</dbReference>
<dbReference type="OrthoDB" id="72419at2759"/>
<dbReference type="STRING" id="307972.A0A2G8KJC3"/>
<dbReference type="SMART" id="SM00135">
    <property type="entry name" value="LY"/>
    <property type="match status" value="5"/>
</dbReference>
<evidence type="ECO:0000256" key="6">
    <source>
        <dbReference type="PROSITE-ProRule" id="PRU00461"/>
    </source>
</evidence>
<dbReference type="SUPFAM" id="SSF63825">
    <property type="entry name" value="YWTD domain"/>
    <property type="match status" value="1"/>
</dbReference>
<proteinExistence type="predicted"/>
<evidence type="ECO:0000313" key="8">
    <source>
        <dbReference type="Proteomes" id="UP000230750"/>
    </source>
</evidence>
<evidence type="ECO:0000256" key="1">
    <source>
        <dbReference type="ARBA" id="ARBA00022536"/>
    </source>
</evidence>
<dbReference type="Gene3D" id="2.120.10.30">
    <property type="entry name" value="TolB, C-terminal domain"/>
    <property type="match status" value="1"/>
</dbReference>
<keyword evidence="3" id="KW-0677">Repeat</keyword>
<dbReference type="InterPro" id="IPR011042">
    <property type="entry name" value="6-blade_b-propeller_TolB-like"/>
</dbReference>
<evidence type="ECO:0000256" key="3">
    <source>
        <dbReference type="ARBA" id="ARBA00022737"/>
    </source>
</evidence>
<feature type="repeat" description="LDL-receptor class B" evidence="6">
    <location>
        <begin position="100"/>
        <end position="142"/>
    </location>
</feature>
<organism evidence="7 8">
    <name type="scientific">Stichopus japonicus</name>
    <name type="common">Sea cucumber</name>
    <dbReference type="NCBI Taxonomy" id="307972"/>
    <lineage>
        <taxon>Eukaryota</taxon>
        <taxon>Metazoa</taxon>
        <taxon>Echinodermata</taxon>
        <taxon>Eleutherozoa</taxon>
        <taxon>Echinozoa</taxon>
        <taxon>Holothuroidea</taxon>
        <taxon>Aspidochirotacea</taxon>
        <taxon>Aspidochirotida</taxon>
        <taxon>Stichopodidae</taxon>
        <taxon>Apostichopus</taxon>
    </lineage>
</organism>
<dbReference type="AlphaFoldDB" id="A0A2G8KJC3"/>
<dbReference type="InterPro" id="IPR050778">
    <property type="entry name" value="Cueball_EGF_LRP_Nidogen"/>
</dbReference>
<reference evidence="7 8" key="1">
    <citation type="journal article" date="2017" name="PLoS Biol.">
        <title>The sea cucumber genome provides insights into morphological evolution and visceral regeneration.</title>
        <authorList>
            <person name="Zhang X."/>
            <person name="Sun L."/>
            <person name="Yuan J."/>
            <person name="Sun Y."/>
            <person name="Gao Y."/>
            <person name="Zhang L."/>
            <person name="Li S."/>
            <person name="Dai H."/>
            <person name="Hamel J.F."/>
            <person name="Liu C."/>
            <person name="Yu Y."/>
            <person name="Liu S."/>
            <person name="Lin W."/>
            <person name="Guo K."/>
            <person name="Jin S."/>
            <person name="Xu P."/>
            <person name="Storey K.B."/>
            <person name="Huan P."/>
            <person name="Zhang T."/>
            <person name="Zhou Y."/>
            <person name="Zhang J."/>
            <person name="Lin C."/>
            <person name="Li X."/>
            <person name="Xing L."/>
            <person name="Huo D."/>
            <person name="Sun M."/>
            <person name="Wang L."/>
            <person name="Mercier A."/>
            <person name="Li F."/>
            <person name="Yang H."/>
            <person name="Xiang J."/>
        </authorList>
    </citation>
    <scope>NUCLEOTIDE SEQUENCE [LARGE SCALE GENOMIC DNA]</scope>
    <source>
        <strain evidence="7">Shaxun</strain>
        <tissue evidence="7">Muscle</tissue>
    </source>
</reference>
<keyword evidence="7" id="KW-0449">Lipoprotein</keyword>
<evidence type="ECO:0000256" key="2">
    <source>
        <dbReference type="ARBA" id="ARBA00022729"/>
    </source>
</evidence>
<dbReference type="EMBL" id="MRZV01000542">
    <property type="protein sequence ID" value="PIK48060.1"/>
    <property type="molecule type" value="Genomic_DNA"/>
</dbReference>
<feature type="repeat" description="LDL-receptor class B" evidence="6">
    <location>
        <begin position="187"/>
        <end position="229"/>
    </location>
</feature>
<dbReference type="PROSITE" id="PS51120">
    <property type="entry name" value="LDLRB"/>
    <property type="match status" value="3"/>
</dbReference>
<sequence>MFLCPSPLLTADPDLLFANRKDLRVVNVMFNETSPTSDIIIGGLEDAASVDFVWSEGTIFWTDVLLEIIRKMDVSSGVVEDVISTGVISPDGLACDWVGLKLYWTDADTDRIEVSELNGTSRKVLVWESIDQPRAVTLDPRQGYLFWSDWGEEPKIERAGMDGTERTVIIDDHIQWPNGLTVDYNASRLFWTDAKLKYIHSCRFDGSGRTLLVDDITPHPFALSLYRDTIYWTDWETNSIHACDKYTGRLRNPVLTDLFYPMDIHVYTPERQPIRDQNPCEGNGNCSHLCLLSPSSPFFSWLVLRGYVSLTTVEPALMEREKKRKVLNIFEVV</sequence>
<accession>A0A2G8KJC3</accession>
<dbReference type="Proteomes" id="UP000230750">
    <property type="component" value="Unassembled WGS sequence"/>
</dbReference>